<dbReference type="EMBL" id="JBFRHK010000025">
    <property type="protein sequence ID" value="MEX3748195.1"/>
    <property type="molecule type" value="Genomic_DNA"/>
</dbReference>
<protein>
    <submittedName>
        <fullName evidence="1">Uncharacterized protein</fullName>
    </submittedName>
</protein>
<proteinExistence type="predicted"/>
<accession>A0ABV3W4S3</accession>
<keyword evidence="2" id="KW-1185">Reference proteome</keyword>
<dbReference type="RefSeq" id="WP_368638603.1">
    <property type="nucleotide sequence ID" value="NZ_JBFRHK010000025.1"/>
</dbReference>
<sequence>MKIDIVSQFLKDHNFKEKEYTRTWSIINSQGEKEEMSRNILPFDRVFVDNDEKEVYIIEEKSNYFTVEEINEMENDILAFIQFLSNKESIKYNINLLLLCPLNAKDNRKEITDLLSFERSKYTCRKIILNTANAEFEQELAILPSFPININDNLSQEKVDILNDRIKIVVDEAIFQELLKETDEIDLEEILNHLVIEGEDQIE</sequence>
<evidence type="ECO:0000313" key="1">
    <source>
        <dbReference type="EMBL" id="MEX3748195.1"/>
    </source>
</evidence>
<name>A0ABV3W4S3_9BACI</name>
<gene>
    <name evidence="1" type="ORF">AB1300_24260</name>
</gene>
<evidence type="ECO:0000313" key="2">
    <source>
        <dbReference type="Proteomes" id="UP001558534"/>
    </source>
</evidence>
<reference evidence="1 2" key="1">
    <citation type="submission" date="2024-07" db="EMBL/GenBank/DDBJ databases">
        <title>Characterization of a bacterium isolated from hydrolysated instant sea cucumber by whole-genome sequencing and metabolomics.</title>
        <authorList>
            <person name="Luo X."/>
            <person name="Zhang Z."/>
            <person name="Zheng Z."/>
            <person name="Zhang W."/>
            <person name="Ming T."/>
            <person name="Jiao L."/>
            <person name="Su X."/>
            <person name="Kong F."/>
            <person name="Xu J."/>
        </authorList>
    </citation>
    <scope>NUCLEOTIDE SEQUENCE [LARGE SCALE GENOMIC DNA]</scope>
    <source>
        <strain evidence="1 2">XL-2024</strain>
    </source>
</reference>
<dbReference type="Proteomes" id="UP001558534">
    <property type="component" value="Unassembled WGS sequence"/>
</dbReference>
<organism evidence="1 2">
    <name type="scientific">Lysinibacillus xylanilyticus</name>
    <dbReference type="NCBI Taxonomy" id="582475"/>
    <lineage>
        <taxon>Bacteria</taxon>
        <taxon>Bacillati</taxon>
        <taxon>Bacillota</taxon>
        <taxon>Bacilli</taxon>
        <taxon>Bacillales</taxon>
        <taxon>Bacillaceae</taxon>
        <taxon>Lysinibacillus</taxon>
    </lineage>
</organism>
<comment type="caution">
    <text evidence="1">The sequence shown here is derived from an EMBL/GenBank/DDBJ whole genome shotgun (WGS) entry which is preliminary data.</text>
</comment>